<proteinExistence type="predicted"/>
<dbReference type="EMBL" id="CP045905">
    <property type="protein sequence ID" value="QQP36779.1"/>
    <property type="molecule type" value="Genomic_DNA"/>
</dbReference>
<gene>
    <name evidence="1" type="ORF">FKW44_021977</name>
</gene>
<dbReference type="AlphaFoldDB" id="A0A7T8GS39"/>
<feature type="non-terminal residue" evidence="1">
    <location>
        <position position="69"/>
    </location>
</feature>
<dbReference type="Proteomes" id="UP000595437">
    <property type="component" value="Chromosome 16"/>
</dbReference>
<reference evidence="2" key="1">
    <citation type="submission" date="2021-01" db="EMBL/GenBank/DDBJ databases">
        <title>Caligus Genome Assembly.</title>
        <authorList>
            <person name="Gallardo-Escarate C."/>
        </authorList>
    </citation>
    <scope>NUCLEOTIDE SEQUENCE [LARGE SCALE GENOMIC DNA]</scope>
</reference>
<dbReference type="PANTHER" id="PTHR46114">
    <property type="entry name" value="APPLE DOMAIN-CONTAINING PROTEIN"/>
    <property type="match status" value="1"/>
</dbReference>
<dbReference type="PANTHER" id="PTHR46114:SF1">
    <property type="entry name" value="ZAD DOMAIN-CONTAINING PROTEIN"/>
    <property type="match status" value="1"/>
</dbReference>
<sequence>DWRLFVDSSTRSLKAVLLHNGNKYPSIPIAHSVHLKEGYENVKQLLRLVQYEEHDWEVIGDYKMIGFLT</sequence>
<feature type="non-terminal residue" evidence="1">
    <location>
        <position position="1"/>
    </location>
</feature>
<organism evidence="1 2">
    <name type="scientific">Caligus rogercresseyi</name>
    <name type="common">Sea louse</name>
    <dbReference type="NCBI Taxonomy" id="217165"/>
    <lineage>
        <taxon>Eukaryota</taxon>
        <taxon>Metazoa</taxon>
        <taxon>Ecdysozoa</taxon>
        <taxon>Arthropoda</taxon>
        <taxon>Crustacea</taxon>
        <taxon>Multicrustacea</taxon>
        <taxon>Hexanauplia</taxon>
        <taxon>Copepoda</taxon>
        <taxon>Siphonostomatoida</taxon>
        <taxon>Caligidae</taxon>
        <taxon>Caligus</taxon>
    </lineage>
</organism>
<name>A0A7T8GS39_CALRO</name>
<keyword evidence="2" id="KW-1185">Reference proteome</keyword>
<accession>A0A7T8GS39</accession>
<protein>
    <submittedName>
        <fullName evidence="1">Uncharacterized protein</fullName>
    </submittedName>
</protein>
<evidence type="ECO:0000313" key="2">
    <source>
        <dbReference type="Proteomes" id="UP000595437"/>
    </source>
</evidence>
<dbReference type="OrthoDB" id="6729334at2759"/>
<evidence type="ECO:0000313" key="1">
    <source>
        <dbReference type="EMBL" id="QQP36779.1"/>
    </source>
</evidence>